<evidence type="ECO:0000313" key="12">
    <source>
        <dbReference type="EMBL" id="KAB1064540.1"/>
    </source>
</evidence>
<gene>
    <name evidence="12" type="ORF">F3059_07535</name>
</gene>
<dbReference type="Pfam" id="PF01595">
    <property type="entry name" value="CNNM"/>
    <property type="match status" value="1"/>
</dbReference>
<feature type="domain" description="CNNM transmembrane" evidence="11">
    <location>
        <begin position="1"/>
        <end position="178"/>
    </location>
</feature>
<accession>A0A6N6M7P6</accession>
<evidence type="ECO:0000256" key="4">
    <source>
        <dbReference type="ARBA" id="ARBA00022989"/>
    </source>
</evidence>
<dbReference type="Gene3D" id="3.10.580.10">
    <property type="entry name" value="CBS-domain"/>
    <property type="match status" value="1"/>
</dbReference>
<feature type="transmembrane region" description="Helical" evidence="9">
    <location>
        <begin position="87"/>
        <end position="107"/>
    </location>
</feature>
<reference evidence="12 13" key="1">
    <citation type="submission" date="2019-09" db="EMBL/GenBank/DDBJ databases">
        <title>Genomes of Cryomorphaceae.</title>
        <authorList>
            <person name="Bowman J.P."/>
        </authorList>
    </citation>
    <scope>NUCLEOTIDE SEQUENCE [LARGE SCALE GENOMIC DNA]</scope>
    <source>
        <strain evidence="12 13">KCTC 52047</strain>
    </source>
</reference>
<feature type="transmembrane region" description="Helical" evidence="9">
    <location>
        <begin position="6"/>
        <end position="33"/>
    </location>
</feature>
<dbReference type="EMBL" id="WACR01000005">
    <property type="protein sequence ID" value="KAB1064540.1"/>
    <property type="molecule type" value="Genomic_DNA"/>
</dbReference>
<keyword evidence="2 8" id="KW-0812">Transmembrane</keyword>
<dbReference type="InterPro" id="IPR046342">
    <property type="entry name" value="CBS_dom_sf"/>
</dbReference>
<sequence length="358" mass="40367">MGLLLFYLFLALVVSFYCSILEAVLLSITPSFIESKMNKKVKWAEKLLHFKTDVDEPLSAILSLNTISHTVGAAGVGAQASIVFEDISVGIVSGVLTLLILIVSELIPKTIGASYWKQLAHFTTVSLNILTKVLYPFVVLSRLITGVFKSDKESKVERSEVAALAELGRREGVFSMEESMILKNLVNLRSIKVKDVMTPRTVMVAASQESTIGDFIHEDRFKHFSRIPIYESNKDNITGFVHKHDVMVCYAQNENDKKLKEIKRDVSMISEDESLFSTYKFFTKNQEQIAIATEEFGGTAGLVTMEDVLETLLGFEIIDEFDQLEDLRQYARERWKKRAEVRGLNISEIEDDDTEAID</sequence>
<evidence type="ECO:0000259" key="11">
    <source>
        <dbReference type="PROSITE" id="PS51846"/>
    </source>
</evidence>
<dbReference type="InterPro" id="IPR002550">
    <property type="entry name" value="CNNM"/>
</dbReference>
<keyword evidence="5 7" id="KW-0129">CBS domain</keyword>
<evidence type="ECO:0000259" key="10">
    <source>
        <dbReference type="PROSITE" id="PS51371"/>
    </source>
</evidence>
<organism evidence="12 13">
    <name type="scientific">Salibacter halophilus</name>
    <dbReference type="NCBI Taxonomy" id="1803916"/>
    <lineage>
        <taxon>Bacteria</taxon>
        <taxon>Pseudomonadati</taxon>
        <taxon>Bacteroidota</taxon>
        <taxon>Flavobacteriia</taxon>
        <taxon>Flavobacteriales</taxon>
        <taxon>Salibacteraceae</taxon>
        <taxon>Salibacter</taxon>
    </lineage>
</organism>
<dbReference type="InterPro" id="IPR044751">
    <property type="entry name" value="Ion_transp-like_CBS"/>
</dbReference>
<dbReference type="PROSITE" id="PS51371">
    <property type="entry name" value="CBS"/>
    <property type="match status" value="2"/>
</dbReference>
<dbReference type="CDD" id="cd04590">
    <property type="entry name" value="CBS_pair_CorC_HlyC_assoc"/>
    <property type="match status" value="1"/>
</dbReference>
<dbReference type="Proteomes" id="UP000435357">
    <property type="component" value="Unassembled WGS sequence"/>
</dbReference>
<dbReference type="PANTHER" id="PTHR22777:SF4">
    <property type="entry name" value="UPF0053 PROTEIN SLL1254"/>
    <property type="match status" value="1"/>
</dbReference>
<keyword evidence="3" id="KW-0677">Repeat</keyword>
<feature type="domain" description="CBS" evidence="10">
    <location>
        <begin position="262"/>
        <end position="320"/>
    </location>
</feature>
<evidence type="ECO:0000256" key="6">
    <source>
        <dbReference type="ARBA" id="ARBA00023136"/>
    </source>
</evidence>
<name>A0A6N6M7P6_9FLAO</name>
<dbReference type="AlphaFoldDB" id="A0A6N6M7P6"/>
<evidence type="ECO:0000256" key="7">
    <source>
        <dbReference type="PROSITE-ProRule" id="PRU00703"/>
    </source>
</evidence>
<keyword evidence="4 8" id="KW-1133">Transmembrane helix</keyword>
<evidence type="ECO:0000256" key="2">
    <source>
        <dbReference type="ARBA" id="ARBA00022692"/>
    </source>
</evidence>
<dbReference type="SUPFAM" id="SSF54631">
    <property type="entry name" value="CBS-domain pair"/>
    <property type="match status" value="1"/>
</dbReference>
<dbReference type="OrthoDB" id="9798188at2"/>
<evidence type="ECO:0000256" key="9">
    <source>
        <dbReference type="SAM" id="Phobius"/>
    </source>
</evidence>
<dbReference type="Pfam" id="PF00571">
    <property type="entry name" value="CBS"/>
    <property type="match status" value="1"/>
</dbReference>
<evidence type="ECO:0000256" key="5">
    <source>
        <dbReference type="ARBA" id="ARBA00023122"/>
    </source>
</evidence>
<evidence type="ECO:0000313" key="13">
    <source>
        <dbReference type="Proteomes" id="UP000435357"/>
    </source>
</evidence>
<evidence type="ECO:0000256" key="3">
    <source>
        <dbReference type="ARBA" id="ARBA00022737"/>
    </source>
</evidence>
<feature type="transmembrane region" description="Helical" evidence="9">
    <location>
        <begin position="127"/>
        <end position="148"/>
    </location>
</feature>
<comment type="caution">
    <text evidence="12">The sequence shown here is derived from an EMBL/GenBank/DDBJ whole genome shotgun (WGS) entry which is preliminary data.</text>
</comment>
<dbReference type="RefSeq" id="WP_151167815.1">
    <property type="nucleotide sequence ID" value="NZ_WACR01000005.1"/>
</dbReference>
<dbReference type="PROSITE" id="PS51846">
    <property type="entry name" value="CNNM"/>
    <property type="match status" value="1"/>
</dbReference>
<feature type="domain" description="CBS" evidence="10">
    <location>
        <begin position="197"/>
        <end position="257"/>
    </location>
</feature>
<protein>
    <submittedName>
        <fullName evidence="12">HlyC/CorC family transporter</fullName>
    </submittedName>
</protein>
<dbReference type="PANTHER" id="PTHR22777">
    <property type="entry name" value="HEMOLYSIN-RELATED"/>
    <property type="match status" value="1"/>
</dbReference>
<proteinExistence type="predicted"/>
<evidence type="ECO:0000256" key="1">
    <source>
        <dbReference type="ARBA" id="ARBA00004141"/>
    </source>
</evidence>
<keyword evidence="6 8" id="KW-0472">Membrane</keyword>
<dbReference type="InterPro" id="IPR000644">
    <property type="entry name" value="CBS_dom"/>
</dbReference>
<dbReference type="GO" id="GO:0005886">
    <property type="term" value="C:plasma membrane"/>
    <property type="evidence" value="ECO:0007669"/>
    <property type="project" value="TreeGrafter"/>
</dbReference>
<evidence type="ECO:0000256" key="8">
    <source>
        <dbReference type="PROSITE-ProRule" id="PRU01193"/>
    </source>
</evidence>
<keyword evidence="13" id="KW-1185">Reference proteome</keyword>
<comment type="subcellular location">
    <subcellularLocation>
        <location evidence="1">Membrane</location>
        <topology evidence="1">Multi-pass membrane protein</topology>
    </subcellularLocation>
</comment>